<dbReference type="CDD" id="cd00685">
    <property type="entry name" value="Trans_IPPS_HT"/>
    <property type="match status" value="1"/>
</dbReference>
<dbReference type="GO" id="GO:0042811">
    <property type="term" value="P:pheromone biosynthetic process"/>
    <property type="evidence" value="ECO:0007669"/>
    <property type="project" value="UniProtKB-ARBA"/>
</dbReference>
<dbReference type="InterPro" id="IPR033749">
    <property type="entry name" value="Polyprenyl_synt_CS"/>
</dbReference>
<evidence type="ECO:0000256" key="7">
    <source>
        <dbReference type="RuleBase" id="RU004466"/>
    </source>
</evidence>
<evidence type="ECO:0000256" key="6">
    <source>
        <dbReference type="ARBA" id="ARBA00034546"/>
    </source>
</evidence>
<keyword evidence="4" id="KW-0460">Magnesium</keyword>
<dbReference type="EMBL" id="JAHWGI010001354">
    <property type="protein sequence ID" value="KAK3928752.1"/>
    <property type="molecule type" value="Genomic_DNA"/>
</dbReference>
<evidence type="ECO:0000313" key="9">
    <source>
        <dbReference type="Proteomes" id="UP001219518"/>
    </source>
</evidence>
<proteinExistence type="inferred from homology"/>
<dbReference type="PANTHER" id="PTHR11525:SF0">
    <property type="entry name" value="FARNESYL PYROPHOSPHATE SYNTHASE"/>
    <property type="match status" value="1"/>
</dbReference>
<comment type="pathway">
    <text evidence="5">Pheromone biosynthesis.</text>
</comment>
<gene>
    <name evidence="8" type="ORF">KUF71_016975</name>
</gene>
<dbReference type="PROSITE" id="PS00444">
    <property type="entry name" value="POLYPRENYL_SYNTHASE_2"/>
    <property type="match status" value="1"/>
</dbReference>
<comment type="similarity">
    <text evidence="7">Belongs to the FPP/GGPP synthase family.</text>
</comment>
<comment type="caution">
    <text evidence="8">The sequence shown here is derived from an EMBL/GenBank/DDBJ whole genome shotgun (WGS) entry which is preliminary data.</text>
</comment>
<reference evidence="8" key="1">
    <citation type="submission" date="2021-07" db="EMBL/GenBank/DDBJ databases">
        <authorList>
            <person name="Catto M.A."/>
            <person name="Jacobson A."/>
            <person name="Kennedy G."/>
            <person name="Labadie P."/>
            <person name="Hunt B.G."/>
            <person name="Srinivasan R."/>
        </authorList>
    </citation>
    <scope>NUCLEOTIDE SEQUENCE</scope>
    <source>
        <strain evidence="8">PL_HMW_Pooled</strain>
        <tissue evidence="8">Head</tissue>
    </source>
</reference>
<dbReference type="PANTHER" id="PTHR11525">
    <property type="entry name" value="FARNESYL-PYROPHOSPHATE SYNTHETASE"/>
    <property type="match status" value="1"/>
</dbReference>
<dbReference type="GO" id="GO:0004337">
    <property type="term" value="F:(2E,6E)-farnesyl diphosphate synthase activity"/>
    <property type="evidence" value="ECO:0007669"/>
    <property type="project" value="TreeGrafter"/>
</dbReference>
<evidence type="ECO:0000256" key="1">
    <source>
        <dbReference type="ARBA" id="ARBA00001946"/>
    </source>
</evidence>
<keyword evidence="2 7" id="KW-0808">Transferase</keyword>
<dbReference type="InterPro" id="IPR000092">
    <property type="entry name" value="Polyprenyl_synt"/>
</dbReference>
<dbReference type="Pfam" id="PF00348">
    <property type="entry name" value="polyprenyl_synt"/>
    <property type="match status" value="1"/>
</dbReference>
<dbReference type="AlphaFoldDB" id="A0AAE1HWK0"/>
<evidence type="ECO:0000256" key="5">
    <source>
        <dbReference type="ARBA" id="ARBA00033740"/>
    </source>
</evidence>
<dbReference type="GO" id="GO:0045337">
    <property type="term" value="P:farnesyl diphosphate biosynthetic process"/>
    <property type="evidence" value="ECO:0007669"/>
    <property type="project" value="TreeGrafter"/>
</dbReference>
<dbReference type="SUPFAM" id="SSF48576">
    <property type="entry name" value="Terpenoid synthases"/>
    <property type="match status" value="1"/>
</dbReference>
<protein>
    <recommendedName>
        <fullName evidence="6">Farnesyl pyrophosphate synthase</fullName>
    </recommendedName>
</protein>
<keyword evidence="3" id="KW-0479">Metal-binding</keyword>
<dbReference type="InterPro" id="IPR039702">
    <property type="entry name" value="FPS1-like"/>
</dbReference>
<evidence type="ECO:0000313" key="8">
    <source>
        <dbReference type="EMBL" id="KAK3928752.1"/>
    </source>
</evidence>
<accession>A0AAE1HWK0</accession>
<dbReference type="Proteomes" id="UP001219518">
    <property type="component" value="Unassembled WGS sequence"/>
</dbReference>
<dbReference type="Gene3D" id="1.10.600.10">
    <property type="entry name" value="Farnesyl Diphosphate Synthase"/>
    <property type="match status" value="1"/>
</dbReference>
<reference evidence="8" key="2">
    <citation type="journal article" date="2023" name="BMC Genomics">
        <title>Pest status, molecular evolution, and epigenetic factors derived from the genome assembly of Frankliniella fusca, a thysanopteran phytovirus vector.</title>
        <authorList>
            <person name="Catto M.A."/>
            <person name="Labadie P.E."/>
            <person name="Jacobson A.L."/>
            <person name="Kennedy G.G."/>
            <person name="Srinivasan R."/>
            <person name="Hunt B.G."/>
        </authorList>
    </citation>
    <scope>NUCLEOTIDE SEQUENCE</scope>
    <source>
        <strain evidence="8">PL_HMW_Pooled</strain>
    </source>
</reference>
<dbReference type="InterPro" id="IPR008949">
    <property type="entry name" value="Isoprenoid_synthase_dom_sf"/>
</dbReference>
<comment type="cofactor">
    <cofactor evidence="1">
        <name>Mg(2+)</name>
        <dbReference type="ChEBI" id="CHEBI:18420"/>
    </cofactor>
</comment>
<keyword evidence="9" id="KW-1185">Reference proteome</keyword>
<dbReference type="SFLD" id="SFLDS00005">
    <property type="entry name" value="Isoprenoid_Synthase_Type_I"/>
    <property type="match status" value="1"/>
</dbReference>
<sequence length="363" mass="41892">MLRTLCRRRSSTLAKTPLRLQQEQDERDLQAVLPKVIDEIKEVSKTCNIPSETEWLGKLLAYTVPGGKMVRPKATFNAMRLLAPPGKAQDEEYMYHAKCLAWSIEMMQALFLTMDDIADRAPMRRKRACWHTLVGPAAVFDGLLLEHCVYQLAQRHLTKHAYERVLDLLHRTIFQMVFGENKDLHSESVEGEGFDEFSIERFRALTRFKTGQYTYYTPTAAAMLACGIEDPATHKAALNIGFDLGYVYQVQDDYLDVYGVIEDMGKQRTDIKNGKCTWLIVEAKRRASPEQLKALKKNYGFNDDAKVAKVVKIFNELNMREVCLEHEEKVFQYIEGKIDKYSKVLPPDLYTYVLESIKYHVNR</sequence>
<dbReference type="GO" id="GO:0005737">
    <property type="term" value="C:cytoplasm"/>
    <property type="evidence" value="ECO:0007669"/>
    <property type="project" value="TreeGrafter"/>
</dbReference>
<evidence type="ECO:0000256" key="2">
    <source>
        <dbReference type="ARBA" id="ARBA00022679"/>
    </source>
</evidence>
<dbReference type="GO" id="GO:0046872">
    <property type="term" value="F:metal ion binding"/>
    <property type="evidence" value="ECO:0007669"/>
    <property type="project" value="UniProtKB-KW"/>
</dbReference>
<evidence type="ECO:0000256" key="4">
    <source>
        <dbReference type="ARBA" id="ARBA00022842"/>
    </source>
</evidence>
<evidence type="ECO:0000256" key="3">
    <source>
        <dbReference type="ARBA" id="ARBA00022723"/>
    </source>
</evidence>
<organism evidence="8 9">
    <name type="scientific">Frankliniella fusca</name>
    <dbReference type="NCBI Taxonomy" id="407009"/>
    <lineage>
        <taxon>Eukaryota</taxon>
        <taxon>Metazoa</taxon>
        <taxon>Ecdysozoa</taxon>
        <taxon>Arthropoda</taxon>
        <taxon>Hexapoda</taxon>
        <taxon>Insecta</taxon>
        <taxon>Pterygota</taxon>
        <taxon>Neoptera</taxon>
        <taxon>Paraneoptera</taxon>
        <taxon>Thysanoptera</taxon>
        <taxon>Terebrantia</taxon>
        <taxon>Thripoidea</taxon>
        <taxon>Thripidae</taxon>
        <taxon>Frankliniella</taxon>
    </lineage>
</organism>
<dbReference type="GO" id="GO:0004161">
    <property type="term" value="F:dimethylallyltranstransferase activity"/>
    <property type="evidence" value="ECO:0007669"/>
    <property type="project" value="TreeGrafter"/>
</dbReference>
<name>A0AAE1HWK0_9NEOP</name>